<evidence type="ECO:0000313" key="1">
    <source>
        <dbReference type="EMBL" id="KAF8435007.1"/>
    </source>
</evidence>
<dbReference type="EMBL" id="WHUW01000026">
    <property type="protein sequence ID" value="KAF8435007.1"/>
    <property type="molecule type" value="Genomic_DNA"/>
</dbReference>
<proteinExistence type="predicted"/>
<evidence type="ECO:0000313" key="2">
    <source>
        <dbReference type="Proteomes" id="UP001194468"/>
    </source>
</evidence>
<reference evidence="1" key="1">
    <citation type="submission" date="2019-10" db="EMBL/GenBank/DDBJ databases">
        <authorList>
            <consortium name="DOE Joint Genome Institute"/>
            <person name="Kuo A."/>
            <person name="Miyauchi S."/>
            <person name="Kiss E."/>
            <person name="Drula E."/>
            <person name="Kohler A."/>
            <person name="Sanchez-Garcia M."/>
            <person name="Andreopoulos B."/>
            <person name="Barry K.W."/>
            <person name="Bonito G."/>
            <person name="Buee M."/>
            <person name="Carver A."/>
            <person name="Chen C."/>
            <person name="Cichocki N."/>
            <person name="Clum A."/>
            <person name="Culley D."/>
            <person name="Crous P.W."/>
            <person name="Fauchery L."/>
            <person name="Girlanda M."/>
            <person name="Hayes R."/>
            <person name="Keri Z."/>
            <person name="LaButti K."/>
            <person name="Lipzen A."/>
            <person name="Lombard V."/>
            <person name="Magnuson J."/>
            <person name="Maillard F."/>
            <person name="Morin E."/>
            <person name="Murat C."/>
            <person name="Nolan M."/>
            <person name="Ohm R."/>
            <person name="Pangilinan J."/>
            <person name="Pereira M."/>
            <person name="Perotto S."/>
            <person name="Peter M."/>
            <person name="Riley R."/>
            <person name="Sitrit Y."/>
            <person name="Stielow B."/>
            <person name="Szollosi G."/>
            <person name="Zifcakova L."/>
            <person name="Stursova M."/>
            <person name="Spatafora J.W."/>
            <person name="Tedersoo L."/>
            <person name="Vaario L.-M."/>
            <person name="Yamada A."/>
            <person name="Yan M."/>
            <person name="Wang P."/>
            <person name="Xu J."/>
            <person name="Bruns T."/>
            <person name="Baldrian P."/>
            <person name="Vilgalys R."/>
            <person name="Henrissat B."/>
            <person name="Grigoriev I.V."/>
            <person name="Hibbett D."/>
            <person name="Nagy L.G."/>
            <person name="Martin F.M."/>
        </authorList>
    </citation>
    <scope>NUCLEOTIDE SEQUENCE</scope>
    <source>
        <strain evidence="1">BED1</strain>
    </source>
</reference>
<keyword evidence="2" id="KW-1185">Reference proteome</keyword>
<gene>
    <name evidence="1" type="ORF">L210DRAFT_3506330</name>
</gene>
<dbReference type="Proteomes" id="UP001194468">
    <property type="component" value="Unassembled WGS sequence"/>
</dbReference>
<comment type="caution">
    <text evidence="1">The sequence shown here is derived from an EMBL/GenBank/DDBJ whole genome shotgun (WGS) entry which is preliminary data.</text>
</comment>
<name>A0AAD4BML3_BOLED</name>
<reference evidence="1" key="2">
    <citation type="journal article" date="2020" name="Nat. Commun.">
        <title>Large-scale genome sequencing of mycorrhizal fungi provides insights into the early evolution of symbiotic traits.</title>
        <authorList>
            <person name="Miyauchi S."/>
            <person name="Kiss E."/>
            <person name="Kuo A."/>
            <person name="Drula E."/>
            <person name="Kohler A."/>
            <person name="Sanchez-Garcia M."/>
            <person name="Morin E."/>
            <person name="Andreopoulos B."/>
            <person name="Barry K.W."/>
            <person name="Bonito G."/>
            <person name="Buee M."/>
            <person name="Carver A."/>
            <person name="Chen C."/>
            <person name="Cichocki N."/>
            <person name="Clum A."/>
            <person name="Culley D."/>
            <person name="Crous P.W."/>
            <person name="Fauchery L."/>
            <person name="Girlanda M."/>
            <person name="Hayes R.D."/>
            <person name="Keri Z."/>
            <person name="LaButti K."/>
            <person name="Lipzen A."/>
            <person name="Lombard V."/>
            <person name="Magnuson J."/>
            <person name="Maillard F."/>
            <person name="Murat C."/>
            <person name="Nolan M."/>
            <person name="Ohm R.A."/>
            <person name="Pangilinan J."/>
            <person name="Pereira M.F."/>
            <person name="Perotto S."/>
            <person name="Peter M."/>
            <person name="Pfister S."/>
            <person name="Riley R."/>
            <person name="Sitrit Y."/>
            <person name="Stielow J.B."/>
            <person name="Szollosi G."/>
            <person name="Zifcakova L."/>
            <person name="Stursova M."/>
            <person name="Spatafora J.W."/>
            <person name="Tedersoo L."/>
            <person name="Vaario L.M."/>
            <person name="Yamada A."/>
            <person name="Yan M."/>
            <person name="Wang P."/>
            <person name="Xu J."/>
            <person name="Bruns T."/>
            <person name="Baldrian P."/>
            <person name="Vilgalys R."/>
            <person name="Dunand C."/>
            <person name="Henrissat B."/>
            <person name="Grigoriev I.V."/>
            <person name="Hibbett D."/>
            <person name="Nagy L.G."/>
            <person name="Martin F.M."/>
        </authorList>
    </citation>
    <scope>NUCLEOTIDE SEQUENCE</scope>
    <source>
        <strain evidence="1">BED1</strain>
    </source>
</reference>
<organism evidence="1 2">
    <name type="scientific">Boletus edulis BED1</name>
    <dbReference type="NCBI Taxonomy" id="1328754"/>
    <lineage>
        <taxon>Eukaryota</taxon>
        <taxon>Fungi</taxon>
        <taxon>Dikarya</taxon>
        <taxon>Basidiomycota</taxon>
        <taxon>Agaricomycotina</taxon>
        <taxon>Agaricomycetes</taxon>
        <taxon>Agaricomycetidae</taxon>
        <taxon>Boletales</taxon>
        <taxon>Boletineae</taxon>
        <taxon>Boletaceae</taxon>
        <taxon>Boletoideae</taxon>
        <taxon>Boletus</taxon>
    </lineage>
</organism>
<protein>
    <submittedName>
        <fullName evidence="1">Uncharacterized protein</fullName>
    </submittedName>
</protein>
<accession>A0AAD4BML3</accession>
<dbReference type="AlphaFoldDB" id="A0AAD4BML3"/>
<sequence length="234" mass="26291">MSMVTDTRRETFSSLDSLGEHIVDLDSSIQSISIASVNAQPSTRSRRLSTLIVNTTATDRLAPVVSLSGGSRKARPGMVKSALLSNMLPPLSTLAKRAAKLSWVFSGSWSLIAISDEVIMASYAGYERNAERRRHVRGVADNDQRVFEISAIRIKSELDSKRFCGHWPIAQSTPDIWPYRWIWGRKTNNLIRGTKEGPEHREVARSRQYYLNSETAASQIRADDSLLIFPYVRH</sequence>